<keyword evidence="3" id="KW-0255">Endonuclease</keyword>
<dbReference type="InterPro" id="IPR052906">
    <property type="entry name" value="Type_IV_Methyl-Rstrct_Enzyme"/>
</dbReference>
<dbReference type="PANTHER" id="PTHR30015:SF7">
    <property type="entry name" value="TYPE IV METHYL-DIRECTED RESTRICTION ENZYME ECOKMRR"/>
    <property type="match status" value="1"/>
</dbReference>
<proteinExistence type="predicted"/>
<evidence type="ECO:0000313" key="3">
    <source>
        <dbReference type="EMBL" id="TFU98153.1"/>
    </source>
</evidence>
<dbReference type="InterPro" id="IPR011856">
    <property type="entry name" value="tRNA_endonuc-like_dom_sf"/>
</dbReference>
<dbReference type="RefSeq" id="WP_135181560.1">
    <property type="nucleotide sequence ID" value="NZ_JADGKZ010000004.1"/>
</dbReference>
<sequence>MNFKKFFSTIFQQTKSESPKLKPDDFTKKYLIDYLLSLDTIYKNKSNQGLKFEYFIQILYELAGYQVEITDKSKEVGVDIIAKDNEGQIIFIQCKHHSLSANTPKIVGISDIQKFNGIPGANKKVFITTSFFTGNVNSTQNDYPNIEFIDRKGLLQFINQIVPDLLVEYIFLNNLKENNIKECYKCHNGYIIKKYSETRNYYFYACTNYPNCDYKKEDLSNGHWNKNKRTTQKSNFNSKRSC</sequence>
<dbReference type="AlphaFoldDB" id="A0A4Y9JAW4"/>
<dbReference type="SUPFAM" id="SSF52980">
    <property type="entry name" value="Restriction endonuclease-like"/>
    <property type="match status" value="1"/>
</dbReference>
<dbReference type="GO" id="GO:0003677">
    <property type="term" value="F:DNA binding"/>
    <property type="evidence" value="ECO:0007669"/>
    <property type="project" value="InterPro"/>
</dbReference>
<feature type="domain" description="Restriction endonuclease type IV Mrr" evidence="2">
    <location>
        <begin position="48"/>
        <end position="157"/>
    </location>
</feature>
<dbReference type="Gene3D" id="3.40.1350.10">
    <property type="match status" value="1"/>
</dbReference>
<evidence type="ECO:0000256" key="1">
    <source>
        <dbReference type="ARBA" id="ARBA00022801"/>
    </source>
</evidence>
<dbReference type="Proteomes" id="UP000297253">
    <property type="component" value="Unassembled WGS sequence"/>
</dbReference>
<dbReference type="InterPro" id="IPR011335">
    <property type="entry name" value="Restrct_endonuc-II-like"/>
</dbReference>
<keyword evidence="1" id="KW-0378">Hydrolase</keyword>
<dbReference type="InterPro" id="IPR007560">
    <property type="entry name" value="Restrct_endonuc_IV_Mrr"/>
</dbReference>
<reference evidence="3 4" key="1">
    <citation type="submission" date="2019-03" db="EMBL/GenBank/DDBJ databases">
        <title>Diversity of the mouse oral microbiome.</title>
        <authorList>
            <person name="Joseph S."/>
            <person name="Aduse-Opoku J."/>
            <person name="Curtis M."/>
            <person name="Wade W."/>
            <person name="Hashim A."/>
        </authorList>
    </citation>
    <scope>NUCLEOTIDE SEQUENCE [LARGE SCALE GENOMIC DNA]</scope>
    <source>
        <strain evidence="3 4">WM131</strain>
    </source>
</reference>
<evidence type="ECO:0000259" key="2">
    <source>
        <dbReference type="Pfam" id="PF04471"/>
    </source>
</evidence>
<gene>
    <name evidence="3" type="ORF">E4T82_03850</name>
</gene>
<dbReference type="EMBL" id="SPPD01000004">
    <property type="protein sequence ID" value="TFU98153.1"/>
    <property type="molecule type" value="Genomic_DNA"/>
</dbReference>
<name>A0A4Y9JAW4_9STRE</name>
<dbReference type="GO" id="GO:0015666">
    <property type="term" value="F:restriction endodeoxyribonuclease activity"/>
    <property type="evidence" value="ECO:0007669"/>
    <property type="project" value="TreeGrafter"/>
</dbReference>
<protein>
    <submittedName>
        <fullName evidence="3">Restriction endonuclease</fullName>
    </submittedName>
</protein>
<dbReference type="PANTHER" id="PTHR30015">
    <property type="entry name" value="MRR RESTRICTION SYSTEM PROTEIN"/>
    <property type="match status" value="1"/>
</dbReference>
<dbReference type="Pfam" id="PF04471">
    <property type="entry name" value="Mrr_cat"/>
    <property type="match status" value="1"/>
</dbReference>
<comment type="caution">
    <text evidence="3">The sequence shown here is derived from an EMBL/GenBank/DDBJ whole genome shotgun (WGS) entry which is preliminary data.</text>
</comment>
<dbReference type="Gene3D" id="3.30.65.10">
    <property type="entry name" value="Bacterial Topoisomerase I, domain 1"/>
    <property type="match status" value="1"/>
</dbReference>
<dbReference type="GO" id="GO:0009307">
    <property type="term" value="P:DNA restriction-modification system"/>
    <property type="evidence" value="ECO:0007669"/>
    <property type="project" value="InterPro"/>
</dbReference>
<dbReference type="OrthoDB" id="9797274at2"/>
<organism evidence="3 4">
    <name type="scientific">Streptococcus cuniculi</name>
    <dbReference type="NCBI Taxonomy" id="1432788"/>
    <lineage>
        <taxon>Bacteria</taxon>
        <taxon>Bacillati</taxon>
        <taxon>Bacillota</taxon>
        <taxon>Bacilli</taxon>
        <taxon>Lactobacillales</taxon>
        <taxon>Streptococcaceae</taxon>
        <taxon>Streptococcus</taxon>
    </lineage>
</organism>
<evidence type="ECO:0000313" key="4">
    <source>
        <dbReference type="Proteomes" id="UP000297253"/>
    </source>
</evidence>
<accession>A0A4Y9JAW4</accession>
<keyword evidence="3" id="KW-0540">Nuclease</keyword>